<dbReference type="InParanoid" id="A0A0D0ANF4"/>
<name>A0A0D0ANF4_9AGAM</name>
<keyword evidence="1" id="KW-0862">Zinc</keyword>
<evidence type="ECO:0000313" key="5">
    <source>
        <dbReference type="Proteomes" id="UP000054485"/>
    </source>
</evidence>
<organism evidence="4 5">
    <name type="scientific">Suillus luteus UH-Slu-Lm8-n1</name>
    <dbReference type="NCBI Taxonomy" id="930992"/>
    <lineage>
        <taxon>Eukaryota</taxon>
        <taxon>Fungi</taxon>
        <taxon>Dikarya</taxon>
        <taxon>Basidiomycota</taxon>
        <taxon>Agaricomycotina</taxon>
        <taxon>Agaricomycetes</taxon>
        <taxon>Agaricomycetidae</taxon>
        <taxon>Boletales</taxon>
        <taxon>Suillineae</taxon>
        <taxon>Suillaceae</taxon>
        <taxon>Suillus</taxon>
    </lineage>
</organism>
<accession>A0A0D0ANF4</accession>
<dbReference type="EMBL" id="KN835923">
    <property type="protein sequence ID" value="KIK33533.1"/>
    <property type="molecule type" value="Genomic_DNA"/>
</dbReference>
<reference evidence="4 5" key="1">
    <citation type="submission" date="2014-04" db="EMBL/GenBank/DDBJ databases">
        <authorList>
            <consortium name="DOE Joint Genome Institute"/>
            <person name="Kuo A."/>
            <person name="Ruytinx J."/>
            <person name="Rineau F."/>
            <person name="Colpaert J."/>
            <person name="Kohler A."/>
            <person name="Nagy L.G."/>
            <person name="Floudas D."/>
            <person name="Copeland A."/>
            <person name="Barry K.W."/>
            <person name="Cichocki N."/>
            <person name="Veneault-Fourrey C."/>
            <person name="LaButti K."/>
            <person name="Lindquist E.A."/>
            <person name="Lipzen A."/>
            <person name="Lundell T."/>
            <person name="Morin E."/>
            <person name="Murat C."/>
            <person name="Sun H."/>
            <person name="Tunlid A."/>
            <person name="Henrissat B."/>
            <person name="Grigoriev I.V."/>
            <person name="Hibbett D.S."/>
            <person name="Martin F."/>
            <person name="Nordberg H.P."/>
            <person name="Cantor M.N."/>
            <person name="Hua S.X."/>
        </authorList>
    </citation>
    <scope>NUCLEOTIDE SEQUENCE [LARGE SCALE GENOMIC DNA]</scope>
    <source>
        <strain evidence="4 5">UH-Slu-Lm8-n1</strain>
    </source>
</reference>
<evidence type="ECO:0000313" key="4">
    <source>
        <dbReference type="EMBL" id="KIK33533.1"/>
    </source>
</evidence>
<keyword evidence="1" id="KW-0479">Metal-binding</keyword>
<feature type="region of interest" description="Disordered" evidence="2">
    <location>
        <begin position="64"/>
        <end position="106"/>
    </location>
</feature>
<gene>
    <name evidence="4" type="ORF">CY34DRAFT_27023</name>
</gene>
<feature type="compositionally biased region" description="Basic residues" evidence="2">
    <location>
        <begin position="76"/>
        <end position="87"/>
    </location>
</feature>
<dbReference type="GO" id="GO:0003676">
    <property type="term" value="F:nucleic acid binding"/>
    <property type="evidence" value="ECO:0007669"/>
    <property type="project" value="InterPro"/>
</dbReference>
<dbReference type="OrthoDB" id="2683886at2759"/>
<feature type="domain" description="CCHC-type" evidence="3">
    <location>
        <begin position="50"/>
        <end position="63"/>
    </location>
</feature>
<evidence type="ECO:0000256" key="1">
    <source>
        <dbReference type="PROSITE-ProRule" id="PRU00047"/>
    </source>
</evidence>
<evidence type="ECO:0000256" key="2">
    <source>
        <dbReference type="SAM" id="MobiDB-lite"/>
    </source>
</evidence>
<dbReference type="AlphaFoldDB" id="A0A0D0ANF4"/>
<dbReference type="PROSITE" id="PS50158">
    <property type="entry name" value="ZF_CCHC"/>
    <property type="match status" value="1"/>
</dbReference>
<sequence>MNLVMNEYDQLIIQSRTKGKSKSDNIAFSAEGTSHKGKQHSQKTKFPYNCNNCGWKGHKKEDCWEEGGGKAGKAPKGYKLRGKKSKLKASGSNVDALKSKDDSEPDGVLLASAEDIGEEVPKSRDTPTTALDSAKLAQNHSNTQGITIELYDSRVSQHMSPYREHFVNFKSISPHAIEAANKYTFDATGRGDLPIEIPNSKNKTRILTKPLVK</sequence>
<protein>
    <recommendedName>
        <fullName evidence="3">CCHC-type domain-containing protein</fullName>
    </recommendedName>
</protein>
<dbReference type="Proteomes" id="UP000054485">
    <property type="component" value="Unassembled WGS sequence"/>
</dbReference>
<dbReference type="InterPro" id="IPR001878">
    <property type="entry name" value="Znf_CCHC"/>
</dbReference>
<dbReference type="GO" id="GO:0008270">
    <property type="term" value="F:zinc ion binding"/>
    <property type="evidence" value="ECO:0007669"/>
    <property type="project" value="UniProtKB-KW"/>
</dbReference>
<dbReference type="InterPro" id="IPR054722">
    <property type="entry name" value="PolX-like_BBD"/>
</dbReference>
<dbReference type="HOGENOM" id="CLU_051225_1_0_1"/>
<dbReference type="Pfam" id="PF22936">
    <property type="entry name" value="Pol_BBD"/>
    <property type="match status" value="1"/>
</dbReference>
<feature type="region of interest" description="Disordered" evidence="2">
    <location>
        <begin position="16"/>
        <end position="44"/>
    </location>
</feature>
<dbReference type="STRING" id="930992.A0A0D0ANF4"/>
<proteinExistence type="predicted"/>
<evidence type="ECO:0000259" key="3">
    <source>
        <dbReference type="PROSITE" id="PS50158"/>
    </source>
</evidence>
<keyword evidence="1" id="KW-0863">Zinc-finger</keyword>
<keyword evidence="5" id="KW-1185">Reference proteome</keyword>
<reference evidence="5" key="2">
    <citation type="submission" date="2015-01" db="EMBL/GenBank/DDBJ databases">
        <title>Evolutionary Origins and Diversification of the Mycorrhizal Mutualists.</title>
        <authorList>
            <consortium name="DOE Joint Genome Institute"/>
            <consortium name="Mycorrhizal Genomics Consortium"/>
            <person name="Kohler A."/>
            <person name="Kuo A."/>
            <person name="Nagy L.G."/>
            <person name="Floudas D."/>
            <person name="Copeland A."/>
            <person name="Barry K.W."/>
            <person name="Cichocki N."/>
            <person name="Veneault-Fourrey C."/>
            <person name="LaButti K."/>
            <person name="Lindquist E.A."/>
            <person name="Lipzen A."/>
            <person name="Lundell T."/>
            <person name="Morin E."/>
            <person name="Murat C."/>
            <person name="Riley R."/>
            <person name="Ohm R."/>
            <person name="Sun H."/>
            <person name="Tunlid A."/>
            <person name="Henrissat B."/>
            <person name="Grigoriev I.V."/>
            <person name="Hibbett D.S."/>
            <person name="Martin F."/>
        </authorList>
    </citation>
    <scope>NUCLEOTIDE SEQUENCE [LARGE SCALE GENOMIC DNA]</scope>
    <source>
        <strain evidence="5">UH-Slu-Lm8-n1</strain>
    </source>
</reference>